<name>A0A6C0I171_9ZZZZ</name>
<organism evidence="1">
    <name type="scientific">viral metagenome</name>
    <dbReference type="NCBI Taxonomy" id="1070528"/>
    <lineage>
        <taxon>unclassified sequences</taxon>
        <taxon>metagenomes</taxon>
        <taxon>organismal metagenomes</taxon>
    </lineage>
</organism>
<dbReference type="EMBL" id="MN740059">
    <property type="protein sequence ID" value="QHT86165.1"/>
    <property type="molecule type" value="Genomic_DNA"/>
</dbReference>
<dbReference type="AlphaFoldDB" id="A0A6C0I171"/>
<accession>A0A6C0I171</accession>
<sequence>METPEKKLSILDFLEPEDDTTQVYYSKDKVRIDRNQKEYGDRKRIKP</sequence>
<proteinExistence type="predicted"/>
<protein>
    <submittedName>
        <fullName evidence="1">Uncharacterized protein</fullName>
    </submittedName>
</protein>
<evidence type="ECO:0000313" key="1">
    <source>
        <dbReference type="EMBL" id="QHT86165.1"/>
    </source>
</evidence>
<reference evidence="1" key="1">
    <citation type="journal article" date="2020" name="Nature">
        <title>Giant virus diversity and host interactions through global metagenomics.</title>
        <authorList>
            <person name="Schulz F."/>
            <person name="Roux S."/>
            <person name="Paez-Espino D."/>
            <person name="Jungbluth S."/>
            <person name="Walsh D.A."/>
            <person name="Denef V.J."/>
            <person name="McMahon K.D."/>
            <person name="Konstantinidis K.T."/>
            <person name="Eloe-Fadrosh E.A."/>
            <person name="Kyrpides N.C."/>
            <person name="Woyke T."/>
        </authorList>
    </citation>
    <scope>NUCLEOTIDE SEQUENCE</scope>
    <source>
        <strain evidence="1">GVMAG-M-3300023184-184</strain>
    </source>
</reference>